<proteinExistence type="predicted"/>
<evidence type="ECO:0000313" key="4">
    <source>
        <dbReference type="Proteomes" id="UP001313282"/>
    </source>
</evidence>
<evidence type="ECO:0000313" key="3">
    <source>
        <dbReference type="EMBL" id="KAK6336822.1"/>
    </source>
</evidence>
<dbReference type="EMBL" id="JAVHNR010000007">
    <property type="protein sequence ID" value="KAK6336822.1"/>
    <property type="molecule type" value="Genomic_DNA"/>
</dbReference>
<feature type="compositionally biased region" description="Polar residues" evidence="1">
    <location>
        <begin position="177"/>
        <end position="186"/>
    </location>
</feature>
<protein>
    <recommendedName>
        <fullName evidence="5">Peptidase S8/S53 domain-containing protein</fullName>
    </recommendedName>
</protein>
<dbReference type="SUPFAM" id="SSF52743">
    <property type="entry name" value="Subtilisin-like"/>
    <property type="match status" value="1"/>
</dbReference>
<keyword evidence="4" id="KW-1185">Reference proteome</keyword>
<dbReference type="InterPro" id="IPR036852">
    <property type="entry name" value="Peptidase_S8/S53_dom_sf"/>
</dbReference>
<comment type="caution">
    <text evidence="3">The sequence shown here is derived from an EMBL/GenBank/DDBJ whole genome shotgun (WGS) entry which is preliminary data.</text>
</comment>
<feature type="chain" id="PRO_5042971792" description="Peptidase S8/S53 domain-containing protein" evidence="2">
    <location>
        <begin position="30"/>
        <end position="597"/>
    </location>
</feature>
<evidence type="ECO:0000256" key="2">
    <source>
        <dbReference type="SAM" id="SignalP"/>
    </source>
</evidence>
<dbReference type="AlphaFoldDB" id="A0AAN8RBL2"/>
<dbReference type="GO" id="GO:0004252">
    <property type="term" value="F:serine-type endopeptidase activity"/>
    <property type="evidence" value="ECO:0007669"/>
    <property type="project" value="InterPro"/>
</dbReference>
<feature type="signal peptide" evidence="2">
    <location>
        <begin position="1"/>
        <end position="29"/>
    </location>
</feature>
<gene>
    <name evidence="3" type="ORF">TWF718_009611</name>
</gene>
<dbReference type="Gene3D" id="3.40.50.200">
    <property type="entry name" value="Peptidase S8/S53 domain"/>
    <property type="match status" value="1"/>
</dbReference>
<accession>A0AAN8RBL2</accession>
<keyword evidence="2" id="KW-0732">Signal</keyword>
<dbReference type="GO" id="GO:0006508">
    <property type="term" value="P:proteolysis"/>
    <property type="evidence" value="ECO:0007669"/>
    <property type="project" value="InterPro"/>
</dbReference>
<reference evidence="3 4" key="1">
    <citation type="submission" date="2019-10" db="EMBL/GenBank/DDBJ databases">
        <authorList>
            <person name="Palmer J.M."/>
        </authorList>
    </citation>
    <scope>NUCLEOTIDE SEQUENCE [LARGE SCALE GENOMIC DNA]</scope>
    <source>
        <strain evidence="3 4">TWF718</strain>
    </source>
</reference>
<organism evidence="3 4">
    <name type="scientific">Orbilia javanica</name>
    <dbReference type="NCBI Taxonomy" id="47235"/>
    <lineage>
        <taxon>Eukaryota</taxon>
        <taxon>Fungi</taxon>
        <taxon>Dikarya</taxon>
        <taxon>Ascomycota</taxon>
        <taxon>Pezizomycotina</taxon>
        <taxon>Orbiliomycetes</taxon>
        <taxon>Orbiliales</taxon>
        <taxon>Orbiliaceae</taxon>
        <taxon>Orbilia</taxon>
    </lineage>
</organism>
<feature type="region of interest" description="Disordered" evidence="1">
    <location>
        <begin position="146"/>
        <end position="193"/>
    </location>
</feature>
<sequence>MLNKYLQTLNTTKLLAFFLLLFLPNQCASKQIPSHQKGHQQIGVNVRLWWFVLARNSWKDRQLVTNLKSVLLPCGKDADPESIHYYESPYIGVPFITLKTDVELSCDVEKMQTIFKLYESKLAGWGEVPYAAPPRRIVEHEDVIYAKPGVNNPTPTDPTPNGESQDTREKPDKEGNTIHQNNTGPKPSNRRNGGIIDLSDLYEIFANKTESNNPSSGLPRRDTPNCAGVKRRIQVRLDHFEERRRICEPATKNLDIERVMGNFCYQATTDKCSRGHLSNVYIIDTALDLELLKSFARGKPLNHLVGSDFQFNIENYFTTGPDPVEDKTDIPPAAYHHGTAVYSLIGTDRLGHAVKAKINFVQYYNRYGYYTTAHLFNAMLVVLDDIVVEKRRHAIISCSWFYDQVDPNNPLFQDVYEPPIQSMSTNALVRWLSSQLTQLFASIRGVVIVTPTGHPGLQANPGSYLPPTSDAEKYPGVIVPVGATNRWDEKMFDDDPGSPKVQIKIWAPGEGVHIAARDEADNLAVLPATGVGYAVATVVGILAAYISEGIDPSIVVEALYRLAFPRYDGGPHIVSNGVTLDEWPEGLDRSYFKDRVD</sequence>
<evidence type="ECO:0000256" key="1">
    <source>
        <dbReference type="SAM" id="MobiDB-lite"/>
    </source>
</evidence>
<name>A0AAN8RBL2_9PEZI</name>
<evidence type="ECO:0008006" key="5">
    <source>
        <dbReference type="Google" id="ProtNLM"/>
    </source>
</evidence>
<dbReference type="Proteomes" id="UP001313282">
    <property type="component" value="Unassembled WGS sequence"/>
</dbReference>
<dbReference type="CDD" id="cd00306">
    <property type="entry name" value="Peptidases_S8_S53"/>
    <property type="match status" value="1"/>
</dbReference>
<feature type="compositionally biased region" description="Basic and acidic residues" evidence="1">
    <location>
        <begin position="165"/>
        <end position="176"/>
    </location>
</feature>